<keyword evidence="11" id="KW-0325">Glycoprotein</keyword>
<evidence type="ECO:0000256" key="9">
    <source>
        <dbReference type="ARBA" id="ARBA00022989"/>
    </source>
</evidence>
<feature type="transmembrane region" description="Helical" evidence="12">
    <location>
        <begin position="715"/>
        <end position="739"/>
    </location>
</feature>
<evidence type="ECO:0000256" key="12">
    <source>
        <dbReference type="RuleBase" id="RU367106"/>
    </source>
</evidence>
<comment type="caution">
    <text evidence="14">The sequence shown here is derived from an EMBL/GenBank/DDBJ whole genome shotgun (WGS) entry which is preliminary data.</text>
</comment>
<comment type="function">
    <text evidence="12">Ethanolamine phosphate transferase involved in glycosylphosphatidylinositol-anchor biosynthesis. Transfers ethanolamine phosphate to the GPI second mannose.</text>
</comment>
<dbReference type="AlphaFoldDB" id="A0A9P6TDF8"/>
<comment type="subcellular location">
    <subcellularLocation>
        <location evidence="1 12">Endoplasmic reticulum membrane</location>
        <topology evidence="1 12">Multi-pass membrane protein</topology>
    </subcellularLocation>
</comment>
<evidence type="ECO:0000256" key="11">
    <source>
        <dbReference type="ARBA" id="ARBA00023180"/>
    </source>
</evidence>
<feature type="transmembrane region" description="Helical" evidence="12">
    <location>
        <begin position="546"/>
        <end position="572"/>
    </location>
</feature>
<dbReference type="Pfam" id="PF01663">
    <property type="entry name" value="Phosphodiest"/>
    <property type="match status" value="1"/>
</dbReference>
<feature type="domain" description="GPI ethanolamine phosphate transferase 2 C-terminal" evidence="13">
    <location>
        <begin position="676"/>
        <end position="809"/>
    </location>
</feature>
<dbReference type="EMBL" id="MU167238">
    <property type="protein sequence ID" value="KAG0148327.1"/>
    <property type="molecule type" value="Genomic_DNA"/>
</dbReference>
<dbReference type="InterPro" id="IPR037674">
    <property type="entry name" value="PIG-G_N"/>
</dbReference>
<gene>
    <name evidence="14" type="ORF">CROQUDRAFT_41588</name>
</gene>
<protein>
    <recommendedName>
        <fullName evidence="4 12">GPI ethanolamine phosphate transferase 2</fullName>
    </recommendedName>
</protein>
<feature type="transmembrane region" description="Helical" evidence="12">
    <location>
        <begin position="791"/>
        <end position="814"/>
    </location>
</feature>
<evidence type="ECO:0000313" key="15">
    <source>
        <dbReference type="Proteomes" id="UP000886653"/>
    </source>
</evidence>
<dbReference type="PANTHER" id="PTHR23072:SF0">
    <property type="entry name" value="GPI ETHANOLAMINE PHOSPHATE TRANSFERASE 2"/>
    <property type="match status" value="1"/>
</dbReference>
<dbReference type="PANTHER" id="PTHR23072">
    <property type="entry name" value="PHOSPHATIDYLINOSITOL GLYCAN-RELATED"/>
    <property type="match status" value="1"/>
</dbReference>
<keyword evidence="7 12" id="KW-0812">Transmembrane</keyword>
<evidence type="ECO:0000259" key="13">
    <source>
        <dbReference type="Pfam" id="PF19316"/>
    </source>
</evidence>
<keyword evidence="9 12" id="KW-1133">Transmembrane helix</keyword>
<feature type="transmembrane region" description="Helical" evidence="12">
    <location>
        <begin position="12"/>
        <end position="33"/>
    </location>
</feature>
<feature type="transmembrane region" description="Helical" evidence="12">
    <location>
        <begin position="584"/>
        <end position="602"/>
    </location>
</feature>
<evidence type="ECO:0000313" key="14">
    <source>
        <dbReference type="EMBL" id="KAG0148327.1"/>
    </source>
</evidence>
<name>A0A9P6TDF8_9BASI</name>
<dbReference type="Gene3D" id="3.40.720.10">
    <property type="entry name" value="Alkaline Phosphatase, subunit A"/>
    <property type="match status" value="1"/>
</dbReference>
<sequence length="824" mass="91775">MPFRRTKLHDGYVPALVLIVQVLGAFFFAKGFFPINEPSEGYGLPLEDRNGIRTGQGFDRLVFMLIDALRTLVREGRALPFTAIAQSPTVTLPRLKAMTSVDLHLGLGINPQFIDAVWNIAESSDGGALLAHTDTWVRQIIYGPTVNSRHPQNATSKRRALFYGDDTWLRLFPKDWFEEHDGVSSFYVADTEIVDYNVTRHLDDALSDNPTVTWDVLILHYLGLDHVGHLGGAHSPLMGPKQTQLDHTISRIYKKLSDDDTASGRKSLLVVAGDHGMTDAGNHGGSSQGEVSAGLLFASPSFHLPGFNSSQTITPKRVQQLDIVPTLSVLFQGGIPPSSIGVMIESVIEAASSDLTTGHRMVEEQLRQNALQLARTLGSTISVEAVIDLMPTLKHDSLNTNLEQALFELDADEIREFLRQTQGRLLEKFSGHQLPTMVVGLSILALHEAWFFFGSTTLLVMAIWPNLPHSTTSVSSHQRVCYVMGSAFVRILRGWSRNGQKAKPDCSLSTILQSLPWTLNALDFVGLVFLLLRWRPNNFRGIQNTLFTTTLSLAGLLTMLPADHIAWILVGITPVAANQHNNVRVVYVLLFISLSVSVLGPTKRQRYLNIRLVYLVFLRSLTRPSNYVPLWVAFYAPELFSSSPFSWPDQGCFRLLRPQQQSVSASRDAATNKHEALVSAWVQLMFAKCTFFAFGGSNSLATVDLSNAYNGISSYSLPIVTALTYFSNFAGPICISLGFMTSTSLSENRLRSAKVIRFYLSAYHSLQLFMICIIGTSFSEHLFVYTVFSPAVLYGFVWTFFYHYSIMIIDYLFFWDDNESNSIK</sequence>
<keyword evidence="6 12" id="KW-0808">Transferase</keyword>
<accession>A0A9P6TDF8</accession>
<dbReference type="InterPro" id="IPR045687">
    <property type="entry name" value="PIGG/GPI7_C"/>
</dbReference>
<dbReference type="InterPro" id="IPR002591">
    <property type="entry name" value="Phosphodiest/P_Trfase"/>
</dbReference>
<organism evidence="14 15">
    <name type="scientific">Cronartium quercuum f. sp. fusiforme G11</name>
    <dbReference type="NCBI Taxonomy" id="708437"/>
    <lineage>
        <taxon>Eukaryota</taxon>
        <taxon>Fungi</taxon>
        <taxon>Dikarya</taxon>
        <taxon>Basidiomycota</taxon>
        <taxon>Pucciniomycotina</taxon>
        <taxon>Pucciniomycetes</taxon>
        <taxon>Pucciniales</taxon>
        <taxon>Coleosporiaceae</taxon>
        <taxon>Cronartium</taxon>
    </lineage>
</organism>
<evidence type="ECO:0000256" key="1">
    <source>
        <dbReference type="ARBA" id="ARBA00004477"/>
    </source>
</evidence>
<feature type="transmembrane region" description="Helical" evidence="12">
    <location>
        <begin position="676"/>
        <end position="695"/>
    </location>
</feature>
<evidence type="ECO:0000256" key="6">
    <source>
        <dbReference type="ARBA" id="ARBA00022679"/>
    </source>
</evidence>
<dbReference type="OrthoDB" id="272139at2759"/>
<dbReference type="SUPFAM" id="SSF53649">
    <property type="entry name" value="Alkaline phosphatase-like"/>
    <property type="match status" value="1"/>
</dbReference>
<feature type="transmembrane region" description="Helical" evidence="12">
    <location>
        <begin position="760"/>
        <end position="779"/>
    </location>
</feature>
<dbReference type="GO" id="GO:0051267">
    <property type="term" value="F:CP2 mannose-ethanolamine phosphotransferase activity"/>
    <property type="evidence" value="ECO:0007669"/>
    <property type="project" value="TreeGrafter"/>
</dbReference>
<dbReference type="InterPro" id="IPR017850">
    <property type="entry name" value="Alkaline_phosphatase_core_sf"/>
</dbReference>
<dbReference type="GO" id="GO:0006506">
    <property type="term" value="P:GPI anchor biosynthetic process"/>
    <property type="evidence" value="ECO:0007669"/>
    <property type="project" value="UniProtKB-KW"/>
</dbReference>
<dbReference type="GO" id="GO:0005789">
    <property type="term" value="C:endoplasmic reticulum membrane"/>
    <property type="evidence" value="ECO:0007669"/>
    <property type="project" value="UniProtKB-SubCell"/>
</dbReference>
<comment type="pathway">
    <text evidence="2 12">Glycolipid biosynthesis; glycosylphosphatidylinositol-anchor biosynthesis.</text>
</comment>
<evidence type="ECO:0000256" key="5">
    <source>
        <dbReference type="ARBA" id="ARBA00022502"/>
    </source>
</evidence>
<dbReference type="CDD" id="cd16024">
    <property type="entry name" value="GPI_EPT_2"/>
    <property type="match status" value="1"/>
</dbReference>
<evidence type="ECO:0000256" key="7">
    <source>
        <dbReference type="ARBA" id="ARBA00022692"/>
    </source>
</evidence>
<evidence type="ECO:0000256" key="10">
    <source>
        <dbReference type="ARBA" id="ARBA00023136"/>
    </source>
</evidence>
<keyword evidence="15" id="KW-1185">Reference proteome</keyword>
<evidence type="ECO:0000256" key="8">
    <source>
        <dbReference type="ARBA" id="ARBA00022824"/>
    </source>
</evidence>
<dbReference type="Pfam" id="PF19316">
    <property type="entry name" value="PIGO_PIGG"/>
    <property type="match status" value="1"/>
</dbReference>
<dbReference type="InterPro" id="IPR039527">
    <property type="entry name" value="PIGG/GPI7"/>
</dbReference>
<evidence type="ECO:0000256" key="2">
    <source>
        <dbReference type="ARBA" id="ARBA00004687"/>
    </source>
</evidence>
<dbReference type="Proteomes" id="UP000886653">
    <property type="component" value="Unassembled WGS sequence"/>
</dbReference>
<keyword evidence="10 12" id="KW-0472">Membrane</keyword>
<proteinExistence type="inferred from homology"/>
<keyword evidence="5 12" id="KW-0337">GPI-anchor biosynthesis</keyword>
<evidence type="ECO:0000256" key="3">
    <source>
        <dbReference type="ARBA" id="ARBA00005315"/>
    </source>
</evidence>
<evidence type="ECO:0000256" key="4">
    <source>
        <dbReference type="ARBA" id="ARBA00020830"/>
    </source>
</evidence>
<feature type="transmembrane region" description="Helical" evidence="12">
    <location>
        <begin position="515"/>
        <end position="534"/>
    </location>
</feature>
<reference evidence="14" key="1">
    <citation type="submission" date="2013-11" db="EMBL/GenBank/DDBJ databases">
        <title>Genome sequence of the fusiform rust pathogen reveals effectors for host alternation and coevolution with pine.</title>
        <authorList>
            <consortium name="DOE Joint Genome Institute"/>
            <person name="Smith K."/>
            <person name="Pendleton A."/>
            <person name="Kubisiak T."/>
            <person name="Anderson C."/>
            <person name="Salamov A."/>
            <person name="Aerts A."/>
            <person name="Riley R."/>
            <person name="Clum A."/>
            <person name="Lindquist E."/>
            <person name="Ence D."/>
            <person name="Campbell M."/>
            <person name="Kronenberg Z."/>
            <person name="Feau N."/>
            <person name="Dhillon B."/>
            <person name="Hamelin R."/>
            <person name="Burleigh J."/>
            <person name="Smith J."/>
            <person name="Yandell M."/>
            <person name="Nelson C."/>
            <person name="Grigoriev I."/>
            <person name="Davis J."/>
        </authorList>
    </citation>
    <scope>NUCLEOTIDE SEQUENCE</scope>
    <source>
        <strain evidence="14">G11</strain>
    </source>
</reference>
<comment type="similarity">
    <text evidence="3 12">Belongs to the PIGG/PIGN/PIGO family. PIGG subfamily.</text>
</comment>
<keyword evidence="8 12" id="KW-0256">Endoplasmic reticulum</keyword>